<keyword evidence="2" id="KW-1185">Reference proteome</keyword>
<reference evidence="1 2" key="1">
    <citation type="submission" date="2015-01" db="EMBL/GenBank/DDBJ databases">
        <title>Genome sequence of Anoxybacillus ayderensis strain AB04.</title>
        <authorList>
            <person name="Belduz A.O."/>
            <person name="Canakci S."/>
            <person name="Chan K.-G."/>
            <person name="Kahar U.M."/>
            <person name="Yaakob A.S."/>
            <person name="Chan C.S."/>
            <person name="Goh K.M."/>
        </authorList>
    </citation>
    <scope>NUCLEOTIDE SEQUENCE [LARGE SCALE GENOMIC DNA]</scope>
    <source>
        <strain evidence="1 2">AB04</strain>
    </source>
</reference>
<dbReference type="Proteomes" id="UP000032047">
    <property type="component" value="Unassembled WGS sequence"/>
</dbReference>
<comment type="caution">
    <text evidence="1">The sequence shown here is derived from an EMBL/GenBank/DDBJ whole genome shotgun (WGS) entry which is preliminary data.</text>
</comment>
<organism evidence="1 2">
    <name type="scientific">Anoxybacillus ayderensis</name>
    <dbReference type="NCBI Taxonomy" id="265546"/>
    <lineage>
        <taxon>Bacteria</taxon>
        <taxon>Bacillati</taxon>
        <taxon>Bacillota</taxon>
        <taxon>Bacilli</taxon>
        <taxon>Bacillales</taxon>
        <taxon>Anoxybacillaceae</taxon>
        <taxon>Anoxybacillus</taxon>
    </lineage>
</organism>
<dbReference type="Pfam" id="PF26595">
    <property type="entry name" value="A_ENA"/>
    <property type="match status" value="1"/>
</dbReference>
<proteinExistence type="predicted"/>
<evidence type="ECO:0000313" key="2">
    <source>
        <dbReference type="Proteomes" id="UP000032047"/>
    </source>
</evidence>
<sequence length="129" mass="14733">MYHKKKEMIHLSFPNVPNIKPDIDLDEEDVLSLLLASIALEELSLAHIMNAEAEKLQAVLGTLTTSASGTKAQTLHDLLKVNRSVERTLRTVLKNQMLLQFKLEDVSDLIQLIHEQKRKKHKEKDSCEH</sequence>
<dbReference type="EMBL" id="JXTG01000021">
    <property type="protein sequence ID" value="KIP20212.1"/>
    <property type="molecule type" value="Genomic_DNA"/>
</dbReference>
<protein>
    <submittedName>
        <fullName evidence="1">Uncharacterized protein</fullName>
    </submittedName>
</protein>
<accession>A0A0D0HLR0</accession>
<name>A0A0D0HLR0_9BACL</name>
<gene>
    <name evidence="1" type="ORF">JV16_02613</name>
</gene>
<evidence type="ECO:0000313" key="1">
    <source>
        <dbReference type="EMBL" id="KIP20212.1"/>
    </source>
</evidence>
<dbReference type="PATRIC" id="fig|265546.4.peg.2626"/>
<dbReference type="InterPro" id="IPR058705">
    <property type="entry name" value="A_ENA"/>
</dbReference>
<dbReference type="AlphaFoldDB" id="A0A0D0HLR0"/>